<evidence type="ECO:0000313" key="2">
    <source>
        <dbReference type="Proteomes" id="UP001165960"/>
    </source>
</evidence>
<evidence type="ECO:0000313" key="1">
    <source>
        <dbReference type="EMBL" id="KAJ9083816.1"/>
    </source>
</evidence>
<dbReference type="EMBL" id="QTSX02000928">
    <property type="protein sequence ID" value="KAJ9083816.1"/>
    <property type="molecule type" value="Genomic_DNA"/>
</dbReference>
<organism evidence="1 2">
    <name type="scientific">Entomophthora muscae</name>
    <dbReference type="NCBI Taxonomy" id="34485"/>
    <lineage>
        <taxon>Eukaryota</taxon>
        <taxon>Fungi</taxon>
        <taxon>Fungi incertae sedis</taxon>
        <taxon>Zoopagomycota</taxon>
        <taxon>Entomophthoromycotina</taxon>
        <taxon>Entomophthoromycetes</taxon>
        <taxon>Entomophthorales</taxon>
        <taxon>Entomophthoraceae</taxon>
        <taxon>Entomophthora</taxon>
    </lineage>
</organism>
<dbReference type="Proteomes" id="UP001165960">
    <property type="component" value="Unassembled WGS sequence"/>
</dbReference>
<name>A0ACC2UB70_9FUNG</name>
<proteinExistence type="predicted"/>
<accession>A0ACC2UB70</accession>
<gene>
    <name evidence="1" type="ORF">DSO57_1030954</name>
</gene>
<keyword evidence="2" id="KW-1185">Reference proteome</keyword>
<sequence>MFKDGVGNPFESVLGFWRGGIRDAPASFRIWALQPKRYLNGKTRSQKLAAATHGSTEAAPDPLKLGTPNLPHRFEGIDPWDARMLRIIHTCPSNLGSETKNPNHKPPHNQHL</sequence>
<comment type="caution">
    <text evidence="1">The sequence shown here is derived from an EMBL/GenBank/DDBJ whole genome shotgun (WGS) entry which is preliminary data.</text>
</comment>
<protein>
    <submittedName>
        <fullName evidence="1">Uncharacterized protein</fullName>
    </submittedName>
</protein>
<reference evidence="1" key="1">
    <citation type="submission" date="2022-04" db="EMBL/GenBank/DDBJ databases">
        <title>Genome of the entomopathogenic fungus Entomophthora muscae.</title>
        <authorList>
            <person name="Elya C."/>
            <person name="Lovett B.R."/>
            <person name="Lee E."/>
            <person name="Macias A.M."/>
            <person name="Hajek A.E."/>
            <person name="De Bivort B.L."/>
            <person name="Kasson M.T."/>
            <person name="De Fine Licht H.H."/>
            <person name="Stajich J.E."/>
        </authorList>
    </citation>
    <scope>NUCLEOTIDE SEQUENCE</scope>
    <source>
        <strain evidence="1">Berkeley</strain>
    </source>
</reference>